<dbReference type="PROSITE" id="PS50026">
    <property type="entry name" value="EGF_3"/>
    <property type="match status" value="1"/>
</dbReference>
<dbReference type="GO" id="GO:0005886">
    <property type="term" value="C:plasma membrane"/>
    <property type="evidence" value="ECO:0007669"/>
    <property type="project" value="TreeGrafter"/>
</dbReference>
<reference evidence="8" key="1">
    <citation type="journal article" date="2014" name="Nat. Genet.">
        <title>Genome of the human hookworm Necator americanus.</title>
        <authorList>
            <person name="Tang Y.T."/>
            <person name="Gao X."/>
            <person name="Rosa B.A."/>
            <person name="Abubucker S."/>
            <person name="Hallsworth-Pepin K."/>
            <person name="Martin J."/>
            <person name="Tyagi R."/>
            <person name="Heizer E."/>
            <person name="Zhang X."/>
            <person name="Bhonagiri-Palsikar V."/>
            <person name="Minx P."/>
            <person name="Warren W.C."/>
            <person name="Wang Q."/>
            <person name="Zhan B."/>
            <person name="Hotez P.J."/>
            <person name="Sternberg P.W."/>
            <person name="Dougall A."/>
            <person name="Gaze S.T."/>
            <person name="Mulvenna J."/>
            <person name="Sotillo J."/>
            <person name="Ranganathan S."/>
            <person name="Rabelo E.M."/>
            <person name="Wilson R.K."/>
            <person name="Felgner P.L."/>
            <person name="Bethony J."/>
            <person name="Hawdon J.M."/>
            <person name="Gasser R.B."/>
            <person name="Loukas A."/>
            <person name="Mitreva M."/>
        </authorList>
    </citation>
    <scope>NUCLEOTIDE SEQUENCE [LARGE SCALE GENOMIC DNA]</scope>
</reference>
<dbReference type="AlphaFoldDB" id="W2TKL1"/>
<dbReference type="InterPro" id="IPR001881">
    <property type="entry name" value="EGF-like_Ca-bd_dom"/>
</dbReference>
<evidence type="ECO:0000259" key="6">
    <source>
        <dbReference type="PROSITE" id="PS50026"/>
    </source>
</evidence>
<evidence type="ECO:0000256" key="5">
    <source>
        <dbReference type="PROSITE-ProRule" id="PRU00076"/>
    </source>
</evidence>
<dbReference type="GO" id="GO:0009986">
    <property type="term" value="C:cell surface"/>
    <property type="evidence" value="ECO:0007669"/>
    <property type="project" value="TreeGrafter"/>
</dbReference>
<dbReference type="Pfam" id="PF00008">
    <property type="entry name" value="EGF"/>
    <property type="match status" value="1"/>
</dbReference>
<dbReference type="PROSITE" id="PS00022">
    <property type="entry name" value="EGF_1"/>
    <property type="match status" value="1"/>
</dbReference>
<comment type="caution">
    <text evidence="5">Lacks conserved residue(s) required for the propagation of feature annotation.</text>
</comment>
<dbReference type="KEGG" id="nai:NECAME_01920"/>
<keyword evidence="8" id="KW-1185">Reference proteome</keyword>
<dbReference type="Proteomes" id="UP000053676">
    <property type="component" value="Unassembled WGS sequence"/>
</dbReference>
<dbReference type="GO" id="GO:0043235">
    <property type="term" value="C:receptor complex"/>
    <property type="evidence" value="ECO:0007669"/>
    <property type="project" value="TreeGrafter"/>
</dbReference>
<dbReference type="GO" id="GO:0005509">
    <property type="term" value="F:calcium ion binding"/>
    <property type="evidence" value="ECO:0007669"/>
    <property type="project" value="InterPro"/>
</dbReference>
<dbReference type="InterPro" id="IPR000742">
    <property type="entry name" value="EGF"/>
</dbReference>
<proteinExistence type="predicted"/>
<feature type="domain" description="EGF-like" evidence="6">
    <location>
        <begin position="106"/>
        <end position="142"/>
    </location>
</feature>
<dbReference type="SMART" id="SM00179">
    <property type="entry name" value="EGF_CA"/>
    <property type="match status" value="1"/>
</dbReference>
<dbReference type="InterPro" id="IPR000152">
    <property type="entry name" value="EGF-type_Asp/Asn_hydroxyl_site"/>
</dbReference>
<sequence>MAPPSGILGRDDKAPRWRAPMVWSTITFPRKAARLPPAVQLPDRIWSGSLRFGSAGVPSFEGCLRDVSVGDLPPLSFYREEESGHPGNVTFWSVEKRVKVATTCLSSPQCGSASPCIRGECRDLWNAYACICPAGFEGALCEVNVDDCVKVDCGRGYCVDGVGKSRMSRYALKTCVEMVELVKM</sequence>
<dbReference type="InterPro" id="IPR051355">
    <property type="entry name" value="Notch/Slit_guidance"/>
</dbReference>
<keyword evidence="1 5" id="KW-0245">EGF-like domain</keyword>
<feature type="disulfide bond" evidence="5">
    <location>
        <begin position="132"/>
        <end position="141"/>
    </location>
</feature>
<evidence type="ECO:0000313" key="8">
    <source>
        <dbReference type="Proteomes" id="UP000053676"/>
    </source>
</evidence>
<evidence type="ECO:0000313" key="7">
    <source>
        <dbReference type="EMBL" id="ETN82635.1"/>
    </source>
</evidence>
<gene>
    <name evidence="7" type="ORF">NECAME_01920</name>
</gene>
<dbReference type="GO" id="GO:0007219">
    <property type="term" value="P:Notch signaling pathway"/>
    <property type="evidence" value="ECO:0007669"/>
    <property type="project" value="TreeGrafter"/>
</dbReference>
<dbReference type="PANTHER" id="PTHR45836">
    <property type="entry name" value="SLIT HOMOLOG"/>
    <property type="match status" value="1"/>
</dbReference>
<evidence type="ECO:0000256" key="4">
    <source>
        <dbReference type="ARBA" id="ARBA00023157"/>
    </source>
</evidence>
<name>W2TKL1_NECAM</name>
<dbReference type="GO" id="GO:0007411">
    <property type="term" value="P:axon guidance"/>
    <property type="evidence" value="ECO:0007669"/>
    <property type="project" value="TreeGrafter"/>
</dbReference>
<dbReference type="STRING" id="51031.W2TKL1"/>
<keyword evidence="2" id="KW-0732">Signal</keyword>
<protein>
    <submittedName>
        <fullName evidence="7">EGF-like domain protein</fullName>
    </submittedName>
</protein>
<evidence type="ECO:0000256" key="1">
    <source>
        <dbReference type="ARBA" id="ARBA00022536"/>
    </source>
</evidence>
<dbReference type="CDD" id="cd00054">
    <property type="entry name" value="EGF_CA"/>
    <property type="match status" value="1"/>
</dbReference>
<keyword evidence="4 5" id="KW-1015">Disulfide bond</keyword>
<dbReference type="EMBL" id="KI658411">
    <property type="protein sequence ID" value="ETN82635.1"/>
    <property type="molecule type" value="Genomic_DNA"/>
</dbReference>
<organism evidence="7 8">
    <name type="scientific">Necator americanus</name>
    <name type="common">Human hookworm</name>
    <dbReference type="NCBI Taxonomy" id="51031"/>
    <lineage>
        <taxon>Eukaryota</taxon>
        <taxon>Metazoa</taxon>
        <taxon>Ecdysozoa</taxon>
        <taxon>Nematoda</taxon>
        <taxon>Chromadorea</taxon>
        <taxon>Rhabditida</taxon>
        <taxon>Rhabditina</taxon>
        <taxon>Rhabditomorpha</taxon>
        <taxon>Strongyloidea</taxon>
        <taxon>Ancylostomatidae</taxon>
        <taxon>Bunostominae</taxon>
        <taxon>Necator</taxon>
    </lineage>
</organism>
<dbReference type="PROSITE" id="PS01186">
    <property type="entry name" value="EGF_2"/>
    <property type="match status" value="1"/>
</dbReference>
<evidence type="ECO:0000256" key="3">
    <source>
        <dbReference type="ARBA" id="ARBA00022737"/>
    </source>
</evidence>
<dbReference type="OrthoDB" id="5872543at2759"/>
<dbReference type="PROSITE" id="PS00010">
    <property type="entry name" value="ASX_HYDROXYL"/>
    <property type="match status" value="1"/>
</dbReference>
<dbReference type="PANTHER" id="PTHR45836:SF13">
    <property type="entry name" value="PROTEIN CRUMBS"/>
    <property type="match status" value="1"/>
</dbReference>
<dbReference type="Gene3D" id="2.10.25.10">
    <property type="entry name" value="Laminin"/>
    <property type="match status" value="1"/>
</dbReference>
<dbReference type="SUPFAM" id="SSF57196">
    <property type="entry name" value="EGF/Laminin"/>
    <property type="match status" value="1"/>
</dbReference>
<accession>W2TKL1</accession>
<keyword evidence="3" id="KW-0677">Repeat</keyword>
<evidence type="ECO:0000256" key="2">
    <source>
        <dbReference type="ARBA" id="ARBA00022729"/>
    </source>
</evidence>